<comment type="caution">
    <text evidence="1">The sequence shown here is derived from an EMBL/GenBank/DDBJ whole genome shotgun (WGS) entry which is preliminary data.</text>
</comment>
<keyword evidence="2" id="KW-1185">Reference proteome</keyword>
<sequence length="378" mass="44512">MNASLTIGTLTTKKFINKLLKQKSLTKENVRLKFYALVNESKKAKTDLFFFSINDVNIKKLTIFGTYYNEEKKKWLQKNFPFPDVFYNQIARGLDNPGRPFRQLRRKLMEQGVTQLNSKNDFDKWELYKELSKIEEVDPYLPRTKRFYEYEDLKNMIHAHPSVYVKSIHGRRGKAIMKIIKDSPRGFRCLFYSSKLEIYKVDTLRKVLKIVKKFFGDKTLLIQQAINLSSYTNRIFDMRAEIQRDGRGNIRIAGIPVRVGQKDSPVTSSRTKSEIYPFETFFREKLGYSRREYRKLLKKVNLFLETVYKNTEKIYGPFGELGIDFGLDQQGRLWLIECNATSGKKAFIQAYNEDTIMESKRVLLEYAKGLIDEKNDFP</sequence>
<evidence type="ECO:0008006" key="3">
    <source>
        <dbReference type="Google" id="ProtNLM"/>
    </source>
</evidence>
<evidence type="ECO:0000313" key="1">
    <source>
        <dbReference type="EMBL" id="MDQ0255352.1"/>
    </source>
</evidence>
<dbReference type="SUPFAM" id="SSF56059">
    <property type="entry name" value="Glutathione synthetase ATP-binding domain-like"/>
    <property type="match status" value="1"/>
</dbReference>
<dbReference type="EMBL" id="JAUSUG010000010">
    <property type="protein sequence ID" value="MDQ0255352.1"/>
    <property type="molecule type" value="Genomic_DNA"/>
</dbReference>
<gene>
    <name evidence="1" type="ORF">J2S74_002734</name>
</gene>
<organism evidence="1 2">
    <name type="scientific">Evansella vedderi</name>
    <dbReference type="NCBI Taxonomy" id="38282"/>
    <lineage>
        <taxon>Bacteria</taxon>
        <taxon>Bacillati</taxon>
        <taxon>Bacillota</taxon>
        <taxon>Bacilli</taxon>
        <taxon>Bacillales</taxon>
        <taxon>Bacillaceae</taxon>
        <taxon>Evansella</taxon>
    </lineage>
</organism>
<dbReference type="Pfam" id="PF14398">
    <property type="entry name" value="ATPgrasp_YheCD"/>
    <property type="match status" value="1"/>
</dbReference>
<name>A0ABT9ZVV2_9BACI</name>
<dbReference type="Proteomes" id="UP001230005">
    <property type="component" value="Unassembled WGS sequence"/>
</dbReference>
<dbReference type="InterPro" id="IPR026838">
    <property type="entry name" value="YheC/D"/>
</dbReference>
<reference evidence="1 2" key="1">
    <citation type="submission" date="2023-07" db="EMBL/GenBank/DDBJ databases">
        <title>Genomic Encyclopedia of Type Strains, Phase IV (KMG-IV): sequencing the most valuable type-strain genomes for metagenomic binning, comparative biology and taxonomic classification.</title>
        <authorList>
            <person name="Goeker M."/>
        </authorList>
    </citation>
    <scope>NUCLEOTIDE SEQUENCE [LARGE SCALE GENOMIC DNA]</scope>
    <source>
        <strain evidence="1 2">DSM 9768</strain>
    </source>
</reference>
<accession>A0ABT9ZVV2</accession>
<evidence type="ECO:0000313" key="2">
    <source>
        <dbReference type="Proteomes" id="UP001230005"/>
    </source>
</evidence>
<protein>
    <recommendedName>
        <fullName evidence="3">ATP-grasp domain-containing protein</fullName>
    </recommendedName>
</protein>
<dbReference type="RefSeq" id="WP_307326281.1">
    <property type="nucleotide sequence ID" value="NZ_JAUSUG010000010.1"/>
</dbReference>
<proteinExistence type="predicted"/>